<comment type="caution">
    <text evidence="1">The sequence shown here is derived from an EMBL/GenBank/DDBJ whole genome shotgun (WGS) entry which is preliminary data.</text>
</comment>
<dbReference type="EMBL" id="FNUD01000002">
    <property type="protein sequence ID" value="SEE81401.1"/>
    <property type="molecule type" value="Genomic_DNA"/>
</dbReference>
<organism evidence="1 2">
    <name type="scientific">Pseudomonas deceptionensis</name>
    <dbReference type="NCBI Taxonomy" id="882211"/>
    <lineage>
        <taxon>Bacteria</taxon>
        <taxon>Pseudomonadati</taxon>
        <taxon>Pseudomonadota</taxon>
        <taxon>Gammaproteobacteria</taxon>
        <taxon>Pseudomonadales</taxon>
        <taxon>Pseudomonadaceae</taxon>
        <taxon>Pseudomonas</taxon>
    </lineage>
</organism>
<name>A0A0J6G8S5_PSEDM</name>
<evidence type="ECO:0000313" key="1">
    <source>
        <dbReference type="EMBL" id="SEE81401.1"/>
    </source>
</evidence>
<dbReference type="OrthoDB" id="7027245at2"/>
<proteinExistence type="predicted"/>
<sequence length="89" mass="9811">MTYPPFIPLTAIDCTIPALLIDRNAPLDVLHANAIARILAVTQLMEMFSSREVQEADSVDLKHVATVATLLLRDGCDLLDVLGWRLRPA</sequence>
<gene>
    <name evidence="1" type="ORF">SAMN04489800_2284</name>
</gene>
<evidence type="ECO:0000313" key="2">
    <source>
        <dbReference type="Proteomes" id="UP000183613"/>
    </source>
</evidence>
<protein>
    <recommendedName>
        <fullName evidence="3">Short-chain dehydrogenase</fullName>
    </recommendedName>
</protein>
<dbReference type="AlphaFoldDB" id="A0A0J6G8S5"/>
<accession>A0A0J6G8S5</accession>
<dbReference type="PATRIC" id="fig|882211.3.peg.771"/>
<dbReference type="RefSeq" id="WP_048358651.1">
    <property type="nucleotide sequence ID" value="NZ_FNUD01000002.1"/>
</dbReference>
<evidence type="ECO:0008006" key="3">
    <source>
        <dbReference type="Google" id="ProtNLM"/>
    </source>
</evidence>
<dbReference type="Proteomes" id="UP000183613">
    <property type="component" value="Unassembled WGS sequence"/>
</dbReference>
<reference evidence="1" key="1">
    <citation type="submission" date="2016-10" db="EMBL/GenBank/DDBJ databases">
        <authorList>
            <person name="Varghese N."/>
            <person name="Submissions S."/>
        </authorList>
    </citation>
    <scope>NUCLEOTIDE SEQUENCE [LARGE SCALE GENOMIC DNA]</scope>
    <source>
        <strain evidence="1">LMG 25555</strain>
    </source>
</reference>
<keyword evidence="2" id="KW-1185">Reference proteome</keyword>